<proteinExistence type="predicted"/>
<evidence type="ECO:0000256" key="1">
    <source>
        <dbReference type="SAM" id="Phobius"/>
    </source>
</evidence>
<dbReference type="CDD" id="cd14667">
    <property type="entry name" value="3D_containing_proteins"/>
    <property type="match status" value="1"/>
</dbReference>
<dbReference type="GO" id="GO:0009254">
    <property type="term" value="P:peptidoglycan turnover"/>
    <property type="evidence" value="ECO:0007669"/>
    <property type="project" value="InterPro"/>
</dbReference>
<gene>
    <name evidence="3" type="ORF">A3G33_01760</name>
</gene>
<organism evidence="3 4">
    <name type="scientific">Candidatus Danuiimicrobium aquiferis</name>
    <dbReference type="NCBI Taxonomy" id="1801832"/>
    <lineage>
        <taxon>Bacteria</taxon>
        <taxon>Pseudomonadati</taxon>
        <taxon>Candidatus Omnitrophota</taxon>
        <taxon>Candidatus Danuiimicrobium</taxon>
    </lineage>
</organism>
<comment type="caution">
    <text evidence="3">The sequence shown here is derived from an EMBL/GenBank/DDBJ whole genome shotgun (WGS) entry which is preliminary data.</text>
</comment>
<sequence length="149" mass="17457">MQMIRIRFKSKLAAFAVFCFLVYGLYYYLWGRYTFLVTAYCNCPICINVPEFYDGKFASGKKIYWGGIAADKKYKFGTQMELVPFFPQDSLAIFSILRGRRNFIVEDCGGKIRNRHIDLFIPDKFGGHQEAKEWGARWMRVKVNGKWAE</sequence>
<accession>A0A1G1KVC8</accession>
<dbReference type="AlphaFoldDB" id="A0A1G1KVC8"/>
<dbReference type="Pfam" id="PF06725">
    <property type="entry name" value="3D"/>
    <property type="match status" value="1"/>
</dbReference>
<dbReference type="GO" id="GO:0004553">
    <property type="term" value="F:hydrolase activity, hydrolyzing O-glycosyl compounds"/>
    <property type="evidence" value="ECO:0007669"/>
    <property type="project" value="InterPro"/>
</dbReference>
<dbReference type="EMBL" id="MHFR01000048">
    <property type="protein sequence ID" value="OGW96840.1"/>
    <property type="molecule type" value="Genomic_DNA"/>
</dbReference>
<evidence type="ECO:0000313" key="4">
    <source>
        <dbReference type="Proteomes" id="UP000178187"/>
    </source>
</evidence>
<evidence type="ECO:0000313" key="3">
    <source>
        <dbReference type="EMBL" id="OGW96840.1"/>
    </source>
</evidence>
<protein>
    <recommendedName>
        <fullName evidence="2">3D domain-containing protein</fullName>
    </recommendedName>
</protein>
<dbReference type="InterPro" id="IPR059180">
    <property type="entry name" value="3D_YorM"/>
</dbReference>
<feature type="transmembrane region" description="Helical" evidence="1">
    <location>
        <begin position="12"/>
        <end position="30"/>
    </location>
</feature>
<keyword evidence="1" id="KW-1133">Transmembrane helix</keyword>
<feature type="domain" description="3D" evidence="2">
    <location>
        <begin position="68"/>
        <end position="142"/>
    </location>
</feature>
<keyword evidence="1" id="KW-0472">Membrane</keyword>
<name>A0A1G1KVC8_9BACT</name>
<evidence type="ECO:0000259" key="2">
    <source>
        <dbReference type="Pfam" id="PF06725"/>
    </source>
</evidence>
<dbReference type="Proteomes" id="UP000178187">
    <property type="component" value="Unassembled WGS sequence"/>
</dbReference>
<dbReference type="GO" id="GO:0019867">
    <property type="term" value="C:outer membrane"/>
    <property type="evidence" value="ECO:0007669"/>
    <property type="project" value="InterPro"/>
</dbReference>
<reference evidence="3 4" key="1">
    <citation type="journal article" date="2016" name="Nat. Commun.">
        <title>Thousands of microbial genomes shed light on interconnected biogeochemical processes in an aquifer system.</title>
        <authorList>
            <person name="Anantharaman K."/>
            <person name="Brown C.T."/>
            <person name="Hug L.A."/>
            <person name="Sharon I."/>
            <person name="Castelle C.J."/>
            <person name="Probst A.J."/>
            <person name="Thomas B.C."/>
            <person name="Singh A."/>
            <person name="Wilkins M.J."/>
            <person name="Karaoz U."/>
            <person name="Brodie E.L."/>
            <person name="Williams K.H."/>
            <person name="Hubbard S.S."/>
            <person name="Banfield J.F."/>
        </authorList>
    </citation>
    <scope>NUCLEOTIDE SEQUENCE [LARGE SCALE GENOMIC DNA]</scope>
</reference>
<keyword evidence="1" id="KW-0812">Transmembrane</keyword>
<dbReference type="InterPro" id="IPR010611">
    <property type="entry name" value="3D_dom"/>
</dbReference>